<keyword evidence="2 4" id="KW-0238">DNA-binding</keyword>
<feature type="domain" description="HTH tetR-type" evidence="5">
    <location>
        <begin position="81"/>
        <end position="141"/>
    </location>
</feature>
<evidence type="ECO:0000313" key="7">
    <source>
        <dbReference type="Proteomes" id="UP001501523"/>
    </source>
</evidence>
<dbReference type="SUPFAM" id="SSF48498">
    <property type="entry name" value="Tetracyclin repressor-like, C-terminal domain"/>
    <property type="match status" value="1"/>
</dbReference>
<keyword evidence="7" id="KW-1185">Reference proteome</keyword>
<organism evidence="6 7">
    <name type="scientific">Dokdonella soli</name>
    <dbReference type="NCBI Taxonomy" id="529810"/>
    <lineage>
        <taxon>Bacteria</taxon>
        <taxon>Pseudomonadati</taxon>
        <taxon>Pseudomonadota</taxon>
        <taxon>Gammaproteobacteria</taxon>
        <taxon>Lysobacterales</taxon>
        <taxon>Rhodanobacteraceae</taxon>
        <taxon>Dokdonella</taxon>
    </lineage>
</organism>
<dbReference type="PRINTS" id="PR00455">
    <property type="entry name" value="HTHTETR"/>
</dbReference>
<evidence type="ECO:0000256" key="3">
    <source>
        <dbReference type="ARBA" id="ARBA00023163"/>
    </source>
</evidence>
<feature type="DNA-binding region" description="H-T-H motif" evidence="4">
    <location>
        <begin position="104"/>
        <end position="123"/>
    </location>
</feature>
<dbReference type="PANTHER" id="PTHR30055">
    <property type="entry name" value="HTH-TYPE TRANSCRIPTIONAL REGULATOR RUTR"/>
    <property type="match status" value="1"/>
</dbReference>
<evidence type="ECO:0000256" key="2">
    <source>
        <dbReference type="ARBA" id="ARBA00023125"/>
    </source>
</evidence>
<dbReference type="InterPro" id="IPR036271">
    <property type="entry name" value="Tet_transcr_reg_TetR-rel_C_sf"/>
</dbReference>
<dbReference type="PROSITE" id="PS50977">
    <property type="entry name" value="HTH_TETR_2"/>
    <property type="match status" value="1"/>
</dbReference>
<dbReference type="SUPFAM" id="SSF46689">
    <property type="entry name" value="Homeodomain-like"/>
    <property type="match status" value="1"/>
</dbReference>
<proteinExistence type="predicted"/>
<protein>
    <submittedName>
        <fullName evidence="6">TetR/AcrR family transcriptional regulator</fullName>
    </submittedName>
</protein>
<gene>
    <name evidence="6" type="ORF">GCM10009105_04060</name>
</gene>
<dbReference type="InterPro" id="IPR009057">
    <property type="entry name" value="Homeodomain-like_sf"/>
</dbReference>
<comment type="caution">
    <text evidence="6">The sequence shown here is derived from an EMBL/GenBank/DDBJ whole genome shotgun (WGS) entry which is preliminary data.</text>
</comment>
<evidence type="ECO:0000313" key="6">
    <source>
        <dbReference type="EMBL" id="GAA0706107.1"/>
    </source>
</evidence>
<dbReference type="Proteomes" id="UP001501523">
    <property type="component" value="Unassembled WGS sequence"/>
</dbReference>
<dbReference type="InterPro" id="IPR041474">
    <property type="entry name" value="NicS_C"/>
</dbReference>
<sequence>MHSTHPCASPFGQLRCAKRPSCRFAAVRALRRAQSIPRGEWLHRTPRTGLLINCSVNYIVRMARSISSRSRTPGRPPNARGDQRERLLDVAIKLFAKQGIAATPLNAIARQARVTPALLHYYFGTREQLLDALLEERFVPLLGTLRVGLLTHADDPVRQIGDFVRGLLDVLTANPWVPPLWLREVLSEGGLLRDRLIGRVAKPLAPLISQAIAQAQARGAINRDLDPRLLVVSLIGLTMFPLAARSIWTRIFDADDIGPEDLARHTLALLERGLEIDHE</sequence>
<dbReference type="Gene3D" id="1.10.357.10">
    <property type="entry name" value="Tetracycline Repressor, domain 2"/>
    <property type="match status" value="1"/>
</dbReference>
<dbReference type="EMBL" id="BAAAEU010000001">
    <property type="protein sequence ID" value="GAA0706107.1"/>
    <property type="molecule type" value="Genomic_DNA"/>
</dbReference>
<keyword evidence="3" id="KW-0804">Transcription</keyword>
<dbReference type="InterPro" id="IPR050109">
    <property type="entry name" value="HTH-type_TetR-like_transc_reg"/>
</dbReference>
<evidence type="ECO:0000259" key="5">
    <source>
        <dbReference type="PROSITE" id="PS50977"/>
    </source>
</evidence>
<reference evidence="6 7" key="1">
    <citation type="journal article" date="2019" name="Int. J. Syst. Evol. Microbiol.">
        <title>The Global Catalogue of Microorganisms (GCM) 10K type strain sequencing project: providing services to taxonomists for standard genome sequencing and annotation.</title>
        <authorList>
            <consortium name="The Broad Institute Genomics Platform"/>
            <consortium name="The Broad Institute Genome Sequencing Center for Infectious Disease"/>
            <person name="Wu L."/>
            <person name="Ma J."/>
        </authorList>
    </citation>
    <scope>NUCLEOTIDE SEQUENCE [LARGE SCALE GENOMIC DNA]</scope>
    <source>
        <strain evidence="6 7">JCM 15421</strain>
    </source>
</reference>
<evidence type="ECO:0000256" key="1">
    <source>
        <dbReference type="ARBA" id="ARBA00023015"/>
    </source>
</evidence>
<dbReference type="PANTHER" id="PTHR30055:SF234">
    <property type="entry name" value="HTH-TYPE TRANSCRIPTIONAL REGULATOR BETI"/>
    <property type="match status" value="1"/>
</dbReference>
<keyword evidence="1" id="KW-0805">Transcription regulation</keyword>
<name>A0ABN1ID46_9GAMM</name>
<accession>A0ABN1ID46</accession>
<dbReference type="Pfam" id="PF17938">
    <property type="entry name" value="TetR_C_29"/>
    <property type="match status" value="1"/>
</dbReference>
<dbReference type="Pfam" id="PF00440">
    <property type="entry name" value="TetR_N"/>
    <property type="match status" value="1"/>
</dbReference>
<evidence type="ECO:0000256" key="4">
    <source>
        <dbReference type="PROSITE-ProRule" id="PRU00335"/>
    </source>
</evidence>
<dbReference type="InterPro" id="IPR001647">
    <property type="entry name" value="HTH_TetR"/>
</dbReference>